<sequence>MAISRTYLIVLLASQILSGVSVSVILLVACTVDLEPKTSLLNLVASTTVLHFLHLFASVARTSENSLVGLRWYLLASWVISTPVNFGLWSISQKGAGFSLACQCICLFNAVLVHKLDFLWEHHHSALGGLLPLAVRIFRISVWAELLLFGLGVLILYECHGTAVIWGYPIITLVQYFVPLVVAWCCVRTKTTRTKAKLTAVSFCFGAWMTWSIVGLGLGFHFHWDVLFYSLFIPLVMAIPFSNGLGLFSHIGRLEKSRMSSEVTTTAGVSKVFPPNEDGKTGDGVQSREMRKLFKRLDEYKFDGRNGSVAAPEQVHVAPERINDPESSPVTVFYKEYPDEYAMSMISSADRNCSFSTISNTFGISRVNSATGLLEKYRKT</sequence>
<organism evidence="2 3">
    <name type="scientific">Fonsecaea nubica</name>
    <dbReference type="NCBI Taxonomy" id="856822"/>
    <lineage>
        <taxon>Eukaryota</taxon>
        <taxon>Fungi</taxon>
        <taxon>Dikarya</taxon>
        <taxon>Ascomycota</taxon>
        <taxon>Pezizomycotina</taxon>
        <taxon>Eurotiomycetes</taxon>
        <taxon>Chaetothyriomycetidae</taxon>
        <taxon>Chaetothyriales</taxon>
        <taxon>Herpotrichiellaceae</taxon>
        <taxon>Fonsecaea</taxon>
    </lineage>
</organism>
<keyword evidence="1" id="KW-0812">Transmembrane</keyword>
<dbReference type="Proteomes" id="UP000185904">
    <property type="component" value="Unassembled WGS sequence"/>
</dbReference>
<feature type="transmembrane region" description="Helical" evidence="1">
    <location>
        <begin position="97"/>
        <end position="116"/>
    </location>
</feature>
<dbReference type="EMBL" id="LVCJ01000066">
    <property type="protein sequence ID" value="OAL31098.1"/>
    <property type="molecule type" value="Genomic_DNA"/>
</dbReference>
<proteinExistence type="predicted"/>
<accession>A0A178CMQ3</accession>
<dbReference type="GeneID" id="34591833"/>
<evidence type="ECO:0000256" key="1">
    <source>
        <dbReference type="SAM" id="Phobius"/>
    </source>
</evidence>
<name>A0A178CMQ3_9EURO</name>
<feature type="transmembrane region" description="Helical" evidence="1">
    <location>
        <begin position="137"/>
        <end position="157"/>
    </location>
</feature>
<feature type="transmembrane region" description="Helical" evidence="1">
    <location>
        <begin position="226"/>
        <end position="248"/>
    </location>
</feature>
<protein>
    <submittedName>
        <fullName evidence="2">Uncharacterized protein</fullName>
    </submittedName>
</protein>
<evidence type="ECO:0000313" key="2">
    <source>
        <dbReference type="EMBL" id="OAL31098.1"/>
    </source>
</evidence>
<keyword evidence="3" id="KW-1185">Reference proteome</keyword>
<keyword evidence="1" id="KW-0472">Membrane</keyword>
<dbReference type="AlphaFoldDB" id="A0A178CMQ3"/>
<dbReference type="RefSeq" id="XP_022497344.1">
    <property type="nucleotide sequence ID" value="XM_022646706.1"/>
</dbReference>
<comment type="caution">
    <text evidence="2">The sequence shown here is derived from an EMBL/GenBank/DDBJ whole genome shotgun (WGS) entry which is preliminary data.</text>
</comment>
<feature type="transmembrane region" description="Helical" evidence="1">
    <location>
        <begin position="40"/>
        <end position="60"/>
    </location>
</feature>
<reference evidence="2 3" key="1">
    <citation type="submission" date="2016-03" db="EMBL/GenBank/DDBJ databases">
        <title>The draft genome sequence of Fonsecaea nubica causative agent of cutaneous subcutaneous infection in human host.</title>
        <authorList>
            <person name="Costa F."/>
            <person name="Sybren D.H."/>
            <person name="Raittz R.T."/>
            <person name="Weiss V.A."/>
            <person name="Leao A.C."/>
            <person name="Gomes R."/>
            <person name="De Souza E.M."/>
            <person name="Pedrosa F.O."/>
            <person name="Steffens M.B."/>
            <person name="Bombassaro A."/>
            <person name="Tadra-Sfeir M.Z."/>
            <person name="Moreno L.F."/>
            <person name="Najafzadeh M.J."/>
            <person name="Felipe M.S."/>
            <person name="Teixeira M."/>
            <person name="Sun J."/>
            <person name="Xi L."/>
            <person name="Castro M.A."/>
            <person name="Vicente V.A."/>
        </authorList>
    </citation>
    <scope>NUCLEOTIDE SEQUENCE [LARGE SCALE GENOMIC DNA]</scope>
    <source>
        <strain evidence="2 3">CBS 269.64</strain>
    </source>
</reference>
<keyword evidence="1" id="KW-1133">Transmembrane helix</keyword>
<gene>
    <name evidence="2" type="ORF">AYO20_08429</name>
</gene>
<feature type="transmembrane region" description="Helical" evidence="1">
    <location>
        <begin position="7"/>
        <end position="28"/>
    </location>
</feature>
<dbReference type="PROSITE" id="PS51257">
    <property type="entry name" value="PROKAR_LIPOPROTEIN"/>
    <property type="match status" value="1"/>
</dbReference>
<feature type="transmembrane region" description="Helical" evidence="1">
    <location>
        <begin position="72"/>
        <end position="91"/>
    </location>
</feature>
<feature type="transmembrane region" description="Helical" evidence="1">
    <location>
        <begin position="163"/>
        <end position="186"/>
    </location>
</feature>
<evidence type="ECO:0000313" key="3">
    <source>
        <dbReference type="Proteomes" id="UP000185904"/>
    </source>
</evidence>
<feature type="transmembrane region" description="Helical" evidence="1">
    <location>
        <begin position="198"/>
        <end position="220"/>
    </location>
</feature>